<dbReference type="PANTHER" id="PTHR30427">
    <property type="entry name" value="TRANSCRIPTIONAL ACTIVATOR PROTEIN LYSR"/>
    <property type="match status" value="1"/>
</dbReference>
<evidence type="ECO:0000256" key="4">
    <source>
        <dbReference type="ARBA" id="ARBA00023163"/>
    </source>
</evidence>
<protein>
    <submittedName>
        <fullName evidence="6">LysR family transcriptional regulator</fullName>
    </submittedName>
</protein>
<organism evidence="6 7">
    <name type="scientific">Roseomonas populi</name>
    <dbReference type="NCBI Taxonomy" id="3121582"/>
    <lineage>
        <taxon>Bacteria</taxon>
        <taxon>Pseudomonadati</taxon>
        <taxon>Pseudomonadota</taxon>
        <taxon>Alphaproteobacteria</taxon>
        <taxon>Acetobacterales</taxon>
        <taxon>Roseomonadaceae</taxon>
        <taxon>Roseomonas</taxon>
    </lineage>
</organism>
<dbReference type="Pfam" id="PF03466">
    <property type="entry name" value="LysR_substrate"/>
    <property type="match status" value="1"/>
</dbReference>
<dbReference type="InterPro" id="IPR036388">
    <property type="entry name" value="WH-like_DNA-bd_sf"/>
</dbReference>
<dbReference type="RefSeq" id="WP_257719244.1">
    <property type="nucleotide sequence ID" value="NZ_JANJOU010000037.1"/>
</dbReference>
<dbReference type="InterPro" id="IPR005119">
    <property type="entry name" value="LysR_subst-bd"/>
</dbReference>
<evidence type="ECO:0000313" key="7">
    <source>
        <dbReference type="Proteomes" id="UP001524642"/>
    </source>
</evidence>
<dbReference type="PRINTS" id="PR00039">
    <property type="entry name" value="HTHLYSR"/>
</dbReference>
<accession>A0ABT1XBT1</accession>
<keyword evidence="2" id="KW-0805">Transcription regulation</keyword>
<evidence type="ECO:0000259" key="5">
    <source>
        <dbReference type="PROSITE" id="PS50931"/>
    </source>
</evidence>
<dbReference type="Proteomes" id="UP001524642">
    <property type="component" value="Unassembled WGS sequence"/>
</dbReference>
<dbReference type="SUPFAM" id="SSF46785">
    <property type="entry name" value="Winged helix' DNA-binding domain"/>
    <property type="match status" value="1"/>
</dbReference>
<keyword evidence="3" id="KW-0238">DNA-binding</keyword>
<evidence type="ECO:0000256" key="1">
    <source>
        <dbReference type="ARBA" id="ARBA00009437"/>
    </source>
</evidence>
<evidence type="ECO:0000313" key="6">
    <source>
        <dbReference type="EMBL" id="MCR0985596.1"/>
    </source>
</evidence>
<comment type="similarity">
    <text evidence="1">Belongs to the LysR transcriptional regulatory family.</text>
</comment>
<dbReference type="Gene3D" id="3.40.190.290">
    <property type="match status" value="1"/>
</dbReference>
<evidence type="ECO:0000256" key="2">
    <source>
        <dbReference type="ARBA" id="ARBA00023015"/>
    </source>
</evidence>
<dbReference type="Pfam" id="PF00126">
    <property type="entry name" value="HTH_1"/>
    <property type="match status" value="1"/>
</dbReference>
<dbReference type="SUPFAM" id="SSF53850">
    <property type="entry name" value="Periplasmic binding protein-like II"/>
    <property type="match status" value="1"/>
</dbReference>
<gene>
    <name evidence="6" type="ORF">NRP21_26440</name>
</gene>
<dbReference type="InterPro" id="IPR000847">
    <property type="entry name" value="LysR_HTH_N"/>
</dbReference>
<evidence type="ECO:0000256" key="3">
    <source>
        <dbReference type="ARBA" id="ARBA00023125"/>
    </source>
</evidence>
<proteinExistence type="inferred from homology"/>
<dbReference type="Gene3D" id="1.10.10.10">
    <property type="entry name" value="Winged helix-like DNA-binding domain superfamily/Winged helix DNA-binding domain"/>
    <property type="match status" value="1"/>
</dbReference>
<dbReference type="PANTHER" id="PTHR30427:SF1">
    <property type="entry name" value="TRANSCRIPTIONAL ACTIVATOR PROTEIN LYSR"/>
    <property type="match status" value="1"/>
</dbReference>
<dbReference type="EMBL" id="JANJOU010000037">
    <property type="protein sequence ID" value="MCR0985596.1"/>
    <property type="molecule type" value="Genomic_DNA"/>
</dbReference>
<feature type="domain" description="HTH lysR-type" evidence="5">
    <location>
        <begin position="5"/>
        <end position="62"/>
    </location>
</feature>
<reference evidence="6 7" key="1">
    <citation type="submission" date="2022-06" db="EMBL/GenBank/DDBJ databases">
        <title>Roseomonas CN29.</title>
        <authorList>
            <person name="Cheng Y."/>
            <person name="He X."/>
        </authorList>
    </citation>
    <scope>NUCLEOTIDE SEQUENCE [LARGE SCALE GENOMIC DNA]</scope>
    <source>
        <strain evidence="6 7">CN29</strain>
    </source>
</reference>
<sequence length="300" mass="31719">MRTGVTERQLAVFRAVMIAGTVSAAAKQLHLSQPAVTGIIRRLEDLLGLPLFERAGGRLVPTVEAGRIFAELQIAHEGFARLMANIRGIAEGRSATFRFGASASVGRDLVPRALVAVLSRHPDLRVECDQPSRDRTADYLLLGEGECVLTLAAVADPGIGTRHLGDGRLVLVVPAGHPLAVGGPVGPAELQGYPLISFPPGPVHGAHIDRLFTEAGLERRTQIQVRSTDAALALTARGLGIALLDSFSARGCEPLGLRALPVKGSPTVPLLLHWCRHRPKSRLAQEFGDAAAALIDLATA</sequence>
<name>A0ABT1XBT1_9PROT</name>
<dbReference type="InterPro" id="IPR036390">
    <property type="entry name" value="WH_DNA-bd_sf"/>
</dbReference>
<keyword evidence="4" id="KW-0804">Transcription</keyword>
<keyword evidence="7" id="KW-1185">Reference proteome</keyword>
<comment type="caution">
    <text evidence="6">The sequence shown here is derived from an EMBL/GenBank/DDBJ whole genome shotgun (WGS) entry which is preliminary data.</text>
</comment>
<dbReference type="PROSITE" id="PS50931">
    <property type="entry name" value="HTH_LYSR"/>
    <property type="match status" value="1"/>
</dbReference>